<dbReference type="AlphaFoldDB" id="A0A2S9ZX07"/>
<dbReference type="PROSITE" id="PS50195">
    <property type="entry name" value="PX"/>
    <property type="match status" value="1"/>
</dbReference>
<reference evidence="13 14" key="1">
    <citation type="journal article" date="2018" name="Elife">
        <title>Functional genomics of lipid metabolism in the oleaginous yeast Rhodosporidium toruloides.</title>
        <authorList>
            <person name="Coradetti S.T."/>
            <person name="Pinel D."/>
            <person name="Geiselman G."/>
            <person name="Ito M."/>
            <person name="Mondo S."/>
            <person name="Reilly M.C."/>
            <person name="Cheng Y.F."/>
            <person name="Bauer S."/>
            <person name="Grigoriev I."/>
            <person name="Gladden J.M."/>
            <person name="Simmons B.A."/>
            <person name="Brem R."/>
            <person name="Arkin A.P."/>
            <person name="Skerker J.M."/>
        </authorList>
    </citation>
    <scope>NUCLEOTIDE SEQUENCE [LARGE SCALE GENOMIC DNA]</scope>
    <source>
        <strain evidence="13 14">NBRC 0880</strain>
    </source>
</reference>
<dbReference type="GO" id="GO:0005768">
    <property type="term" value="C:endosome"/>
    <property type="evidence" value="ECO:0007669"/>
    <property type="project" value="TreeGrafter"/>
</dbReference>
<dbReference type="InterPro" id="IPR001683">
    <property type="entry name" value="PX_dom"/>
</dbReference>
<evidence type="ECO:0000256" key="7">
    <source>
        <dbReference type="ARBA" id="ARBA00022553"/>
    </source>
</evidence>
<feature type="compositionally biased region" description="Basic and acidic residues" evidence="11">
    <location>
        <begin position="203"/>
        <end position="220"/>
    </location>
</feature>
<evidence type="ECO:0000256" key="9">
    <source>
        <dbReference type="ARBA" id="ARBA00023034"/>
    </source>
</evidence>
<feature type="compositionally biased region" description="Pro residues" evidence="11">
    <location>
        <begin position="93"/>
        <end position="104"/>
    </location>
</feature>
<dbReference type="Pfam" id="PF09325">
    <property type="entry name" value="Vps5"/>
    <property type="match status" value="1"/>
</dbReference>
<keyword evidence="6" id="KW-0963">Cytoplasm</keyword>
<feature type="compositionally biased region" description="Low complexity" evidence="11">
    <location>
        <begin position="257"/>
        <end position="271"/>
    </location>
</feature>
<dbReference type="PANTHER" id="PTHR10555">
    <property type="entry name" value="SORTING NEXIN"/>
    <property type="match status" value="1"/>
</dbReference>
<dbReference type="InterPro" id="IPR015404">
    <property type="entry name" value="Vps5_C"/>
</dbReference>
<feature type="region of interest" description="Disordered" evidence="11">
    <location>
        <begin position="969"/>
        <end position="997"/>
    </location>
</feature>
<feature type="region of interest" description="Disordered" evidence="11">
    <location>
        <begin position="1"/>
        <end position="238"/>
    </location>
</feature>
<keyword evidence="10" id="KW-0472">Membrane</keyword>
<gene>
    <name evidence="13" type="ORF">AAT19DRAFT_11517</name>
</gene>
<dbReference type="Proteomes" id="UP000239560">
    <property type="component" value="Unassembled WGS sequence"/>
</dbReference>
<evidence type="ECO:0000256" key="1">
    <source>
        <dbReference type="ARBA" id="ARBA00004287"/>
    </source>
</evidence>
<evidence type="ECO:0000313" key="13">
    <source>
        <dbReference type="EMBL" id="PRQ70285.1"/>
    </source>
</evidence>
<keyword evidence="5" id="KW-0813">Transport</keyword>
<evidence type="ECO:0000256" key="10">
    <source>
        <dbReference type="ARBA" id="ARBA00023136"/>
    </source>
</evidence>
<dbReference type="OrthoDB" id="271164at2759"/>
<feature type="compositionally biased region" description="Pro residues" evidence="11">
    <location>
        <begin position="141"/>
        <end position="152"/>
    </location>
</feature>
<dbReference type="GO" id="GO:0005794">
    <property type="term" value="C:Golgi apparatus"/>
    <property type="evidence" value="ECO:0007669"/>
    <property type="project" value="UniProtKB-SubCell"/>
</dbReference>
<feature type="compositionally biased region" description="Polar residues" evidence="11">
    <location>
        <begin position="323"/>
        <end position="334"/>
    </location>
</feature>
<dbReference type="GO" id="GO:0030904">
    <property type="term" value="C:retromer complex"/>
    <property type="evidence" value="ECO:0007669"/>
    <property type="project" value="UniProtKB-ARBA"/>
</dbReference>
<organism evidence="13 14">
    <name type="scientific">Rhodotorula toruloides</name>
    <name type="common">Yeast</name>
    <name type="synonym">Rhodosporidium toruloides</name>
    <dbReference type="NCBI Taxonomy" id="5286"/>
    <lineage>
        <taxon>Eukaryota</taxon>
        <taxon>Fungi</taxon>
        <taxon>Dikarya</taxon>
        <taxon>Basidiomycota</taxon>
        <taxon>Pucciniomycotina</taxon>
        <taxon>Microbotryomycetes</taxon>
        <taxon>Sporidiobolales</taxon>
        <taxon>Sporidiobolaceae</taxon>
        <taxon>Rhodotorula</taxon>
    </lineage>
</organism>
<dbReference type="GO" id="GO:0035091">
    <property type="term" value="F:phosphatidylinositol binding"/>
    <property type="evidence" value="ECO:0007669"/>
    <property type="project" value="InterPro"/>
</dbReference>
<feature type="compositionally biased region" description="Polar residues" evidence="11">
    <location>
        <begin position="520"/>
        <end position="533"/>
    </location>
</feature>
<feature type="compositionally biased region" description="Low complexity" evidence="11">
    <location>
        <begin position="383"/>
        <end position="410"/>
    </location>
</feature>
<dbReference type="Gene3D" id="3.30.1520.10">
    <property type="entry name" value="Phox-like domain"/>
    <property type="match status" value="1"/>
</dbReference>
<comment type="subcellular location">
    <subcellularLocation>
        <location evidence="2">Cytoplasm</location>
    </subcellularLocation>
    <subcellularLocation>
        <location evidence="3">Golgi apparatus</location>
    </subcellularLocation>
    <subcellularLocation>
        <location evidence="1">Membrane</location>
        <topology evidence="1">Peripheral membrane protein</topology>
        <orientation evidence="1">Cytoplasmic side</orientation>
    </subcellularLocation>
</comment>
<comment type="similarity">
    <text evidence="4">Belongs to the sorting nexin family.</text>
</comment>
<feature type="region of interest" description="Disordered" evidence="11">
    <location>
        <begin position="251"/>
        <end position="533"/>
    </location>
</feature>
<evidence type="ECO:0000256" key="4">
    <source>
        <dbReference type="ARBA" id="ARBA00010883"/>
    </source>
</evidence>
<dbReference type="InterPro" id="IPR036871">
    <property type="entry name" value="PX_dom_sf"/>
</dbReference>
<sequence length="1025" mass="109302">MEGFRRDSSGFGDLMTTSSSMYGVGSTYSAFGDAGDDDLAANPFADLASSSHLPPVQPASPQSPFQSPRQERQALVSPTVEAPQYVEPEQTPFSPPAPYSPPAPAKELSPPVSPAAYEPPPPATPIAPYERAFLREAAPEPETPAPPPPPTLQPGDPAGFSYNPYADSSFPSRFAPSSPPAPTSPTLPQSPSRQKPDLSALLGDEKPATPSFRKAERHGADALGGKGALPTSSVGRKPVAKPLAALLGLEVEEDKSASSGSSAGKEVTPTAPSQPGPAPAPSSAVKPSALETPLPPSPAPSPAPAAPASPAKPPKLSRVASEAPSTSSADSTGVNVRYESMVSPLETGDTPREDGERRNAAWPANKPVEGIDEQLAGLKIDQSAPKEATPASEEAPAASEPPASTPSASAYSQYIFSEETSTSASPEPSDLSRRPSYIDSGSRGFRAFNGSSDDGGFGAGDDADSVRGTYSRSVEVGEAEDAETETTGASTPATERTIGVGDSVRSEREGSAPLPPLPTQTPSVQGSPRSTQLGGSLGPTFIITVGDPQKVGYNPATQHTVYTVRTRTTSPAYRKNDFSVLRRYSHFVWLYEALTQNNPGVIVPGMPEKHAIGRFGSEFVENRRLGLQNALNKIVSHPMLVGDPDLRLFLESDSFDIDIKQRKIDTSADNKGLLASLSSSISGPKFVEFDDYFDLKRQQLEAFETQLRSLITALAAAAKARSTLQASVAELQSAFLALAQCDLSSSLRKLFDEAAAVQKKVYDLAEAQSVHDEQIGGLISVAESYARLCTSARGVFGARIKAYNTWQAAEANLRKIQSAHEKAKRTGRTHSELLNLSVAEISDAERKMLDARHDFDDVSKLTKAEMARFEKEKVDDFKKALEDFADTMAARQREVRALVRRLSLLLLTYGYVCAGRPGMAALPRPPRRRRRVEQGSCFGAGVLRDRASSFLGSVSRRRRPLVRSRVPLRNTQTPASHPGVAFARARRRGPHRSDPRRLSCFVRQRFSSSSAAGARVESSAVAVQQ</sequence>
<feature type="domain" description="PX" evidence="12">
    <location>
        <begin position="540"/>
        <end position="657"/>
    </location>
</feature>
<keyword evidence="8" id="KW-0653">Protein transport</keyword>
<dbReference type="SMART" id="SM00312">
    <property type="entry name" value="PX"/>
    <property type="match status" value="1"/>
</dbReference>
<evidence type="ECO:0000259" key="12">
    <source>
        <dbReference type="PROSITE" id="PS50195"/>
    </source>
</evidence>
<comment type="caution">
    <text evidence="13">The sequence shown here is derived from an EMBL/GenBank/DDBJ whole genome shotgun (WGS) entry which is preliminary data.</text>
</comment>
<dbReference type="InterPro" id="IPR027267">
    <property type="entry name" value="AH/BAR_dom_sf"/>
</dbReference>
<feature type="compositionally biased region" description="Low complexity" evidence="11">
    <location>
        <begin position="59"/>
        <end position="68"/>
    </location>
</feature>
<evidence type="ECO:0000256" key="8">
    <source>
        <dbReference type="ARBA" id="ARBA00022927"/>
    </source>
</evidence>
<feature type="compositionally biased region" description="Polar residues" evidence="11">
    <location>
        <begin position="15"/>
        <end position="29"/>
    </location>
</feature>
<feature type="compositionally biased region" description="Pro residues" evidence="11">
    <location>
        <begin position="293"/>
        <end position="313"/>
    </location>
</feature>
<dbReference type="FunFam" id="1.20.1270.60:FF:000022">
    <property type="entry name" value="Sorting nexin 3 protein"/>
    <property type="match status" value="1"/>
</dbReference>
<dbReference type="GO" id="GO:0015031">
    <property type="term" value="P:protein transport"/>
    <property type="evidence" value="ECO:0007669"/>
    <property type="project" value="UniProtKB-KW"/>
</dbReference>
<dbReference type="GO" id="GO:0045053">
    <property type="term" value="P:protein retention in Golgi apparatus"/>
    <property type="evidence" value="ECO:0007669"/>
    <property type="project" value="TreeGrafter"/>
</dbReference>
<name>A0A2S9ZX07_RHOTO</name>
<proteinExistence type="inferred from homology"/>
<feature type="compositionally biased region" description="Basic and acidic residues" evidence="11">
    <location>
        <begin position="349"/>
        <end position="359"/>
    </location>
</feature>
<dbReference type="GO" id="GO:0042147">
    <property type="term" value="P:retrograde transport, endosome to Golgi"/>
    <property type="evidence" value="ECO:0007669"/>
    <property type="project" value="TreeGrafter"/>
</dbReference>
<feature type="compositionally biased region" description="Pro residues" evidence="11">
    <location>
        <begin position="111"/>
        <end position="125"/>
    </location>
</feature>
<dbReference type="GO" id="GO:0005829">
    <property type="term" value="C:cytosol"/>
    <property type="evidence" value="ECO:0007669"/>
    <property type="project" value="GOC"/>
</dbReference>
<evidence type="ECO:0000256" key="6">
    <source>
        <dbReference type="ARBA" id="ARBA00022490"/>
    </source>
</evidence>
<evidence type="ECO:0000256" key="5">
    <source>
        <dbReference type="ARBA" id="ARBA00022448"/>
    </source>
</evidence>
<evidence type="ECO:0000256" key="3">
    <source>
        <dbReference type="ARBA" id="ARBA00004555"/>
    </source>
</evidence>
<dbReference type="PANTHER" id="PTHR10555:SF170">
    <property type="entry name" value="FI18122P1"/>
    <property type="match status" value="1"/>
</dbReference>
<keyword evidence="7" id="KW-0597">Phosphoprotein</keyword>
<dbReference type="SUPFAM" id="SSF64268">
    <property type="entry name" value="PX domain"/>
    <property type="match status" value="1"/>
</dbReference>
<evidence type="ECO:0000256" key="2">
    <source>
        <dbReference type="ARBA" id="ARBA00004496"/>
    </source>
</evidence>
<feature type="compositionally biased region" description="Low complexity" evidence="11">
    <location>
        <begin position="417"/>
        <end position="429"/>
    </location>
</feature>
<evidence type="ECO:0000313" key="14">
    <source>
        <dbReference type="Proteomes" id="UP000239560"/>
    </source>
</evidence>
<dbReference type="Gene3D" id="1.20.1270.60">
    <property type="entry name" value="Arfaptin homology (AH) domain/BAR domain"/>
    <property type="match status" value="1"/>
</dbReference>
<dbReference type="Pfam" id="PF00787">
    <property type="entry name" value="PX"/>
    <property type="match status" value="1"/>
</dbReference>
<protein>
    <submittedName>
        <fullName evidence="13">Vps5 C terminal like-domain containing protein</fullName>
    </submittedName>
</protein>
<keyword evidence="9" id="KW-0333">Golgi apparatus</keyword>
<dbReference type="EMBL" id="LCTV02000016">
    <property type="protein sequence ID" value="PRQ70285.1"/>
    <property type="molecule type" value="Genomic_DNA"/>
</dbReference>
<evidence type="ECO:0000256" key="11">
    <source>
        <dbReference type="SAM" id="MobiDB-lite"/>
    </source>
</evidence>
<accession>A0A2S9ZX07</accession>